<evidence type="ECO:0000313" key="1">
    <source>
        <dbReference type="EMBL" id="VEL34986.1"/>
    </source>
</evidence>
<gene>
    <name evidence="1" type="ORF">PXEA_LOCUS28426</name>
</gene>
<comment type="caution">
    <text evidence="1">The sequence shown here is derived from an EMBL/GenBank/DDBJ whole genome shotgun (WGS) entry which is preliminary data.</text>
</comment>
<reference evidence="1" key="1">
    <citation type="submission" date="2018-11" db="EMBL/GenBank/DDBJ databases">
        <authorList>
            <consortium name="Pathogen Informatics"/>
        </authorList>
    </citation>
    <scope>NUCLEOTIDE SEQUENCE</scope>
</reference>
<accession>A0A448XF01</accession>
<dbReference type="AlphaFoldDB" id="A0A448XF01"/>
<protein>
    <submittedName>
        <fullName evidence="1">Uncharacterized protein</fullName>
    </submittedName>
</protein>
<keyword evidence="2" id="KW-1185">Reference proteome</keyword>
<organism evidence="1 2">
    <name type="scientific">Protopolystoma xenopodis</name>
    <dbReference type="NCBI Taxonomy" id="117903"/>
    <lineage>
        <taxon>Eukaryota</taxon>
        <taxon>Metazoa</taxon>
        <taxon>Spiralia</taxon>
        <taxon>Lophotrochozoa</taxon>
        <taxon>Platyhelminthes</taxon>
        <taxon>Monogenea</taxon>
        <taxon>Polyopisthocotylea</taxon>
        <taxon>Polystomatidea</taxon>
        <taxon>Polystomatidae</taxon>
        <taxon>Protopolystoma</taxon>
    </lineage>
</organism>
<name>A0A448XF01_9PLAT</name>
<dbReference type="Proteomes" id="UP000784294">
    <property type="component" value="Unassembled WGS sequence"/>
</dbReference>
<proteinExistence type="predicted"/>
<dbReference type="EMBL" id="CAAALY010248820">
    <property type="protein sequence ID" value="VEL34986.1"/>
    <property type="molecule type" value="Genomic_DNA"/>
</dbReference>
<sequence length="78" mass="8776">MGKEAKYQLTEMKSCLVKSAESLVAGTKRLALLQAGNATSTRLLTPMHLYTIRVCLDLLARQLRPWRQEAMQAVQENT</sequence>
<evidence type="ECO:0000313" key="2">
    <source>
        <dbReference type="Proteomes" id="UP000784294"/>
    </source>
</evidence>